<dbReference type="EMBL" id="BSOS01000026">
    <property type="protein sequence ID" value="GLR66583.1"/>
    <property type="molecule type" value="Genomic_DNA"/>
</dbReference>
<gene>
    <name evidence="1" type="ORF">GCM10010909_12630</name>
</gene>
<accession>A0ABQ6A5L4</accession>
<keyword evidence="2" id="KW-1185">Reference proteome</keyword>
<evidence type="ECO:0000313" key="2">
    <source>
        <dbReference type="Proteomes" id="UP001156641"/>
    </source>
</evidence>
<reference evidence="2" key="1">
    <citation type="journal article" date="2019" name="Int. J. Syst. Evol. Microbiol.">
        <title>The Global Catalogue of Microorganisms (GCM) 10K type strain sequencing project: providing services to taxonomists for standard genome sequencing and annotation.</title>
        <authorList>
            <consortium name="The Broad Institute Genomics Platform"/>
            <consortium name="The Broad Institute Genome Sequencing Center for Infectious Disease"/>
            <person name="Wu L."/>
            <person name="Ma J."/>
        </authorList>
    </citation>
    <scope>NUCLEOTIDE SEQUENCE [LARGE SCALE GENOMIC DNA]</scope>
    <source>
        <strain evidence="2">NBRC 112502</strain>
    </source>
</reference>
<proteinExistence type="predicted"/>
<organism evidence="1 2">
    <name type="scientific">Acidocella aquatica</name>
    <dbReference type="NCBI Taxonomy" id="1922313"/>
    <lineage>
        <taxon>Bacteria</taxon>
        <taxon>Pseudomonadati</taxon>
        <taxon>Pseudomonadota</taxon>
        <taxon>Alphaproteobacteria</taxon>
        <taxon>Acetobacterales</taxon>
        <taxon>Acidocellaceae</taxon>
        <taxon>Acidocella</taxon>
    </lineage>
</organism>
<comment type="caution">
    <text evidence="1">The sequence shown here is derived from an EMBL/GenBank/DDBJ whole genome shotgun (WGS) entry which is preliminary data.</text>
</comment>
<sequence length="143" mass="16042">MQSLYRTTIDEELRLIWLPEMSQAALNVLVRQIHIDLQELGESVYCDDTPKKPNGMRSALYTAQRILRERGETIAERLGSSRASDLADALTVLADRHLGLQNLPWGGLRAFPTGRFYAGGVNVYDEIVSSWRGKNEAPIKEVA</sequence>
<name>A0ABQ6A5L4_9PROT</name>
<protein>
    <submittedName>
        <fullName evidence="1">Uncharacterized protein</fullName>
    </submittedName>
</protein>
<dbReference type="Proteomes" id="UP001156641">
    <property type="component" value="Unassembled WGS sequence"/>
</dbReference>
<evidence type="ECO:0000313" key="1">
    <source>
        <dbReference type="EMBL" id="GLR66583.1"/>
    </source>
</evidence>